<sequence length="275" mass="31789">MKHNNFTLILIFLSVLLSNCKQDNQVDDFKVDNKKEVHIEINSSNSFINKEYLEIVKQGNQFKTSNSSVQNHIKLTGALLSIEIIEPTEYQIKKIETISENEIKIFIKNQNFYYKVNLIDKNKGISFWQNYDSANNKIDNDLSFYAIEKTKSLNTELPKANTEYSSEESKWFGNYYLELDAVNGDGNNIKNKFSIEIKDLKNIVLKTNKQKFRISADLYDEKSIQGDIINDDKNPLSKISPFLTLSFEDGVYYVVCPIMAKGQGFSDEKHEIEKN</sequence>
<protein>
    <submittedName>
        <fullName evidence="1">Uncharacterized protein</fullName>
    </submittedName>
</protein>
<dbReference type="RefSeq" id="WP_089079742.1">
    <property type="nucleotide sequence ID" value="NZ_VFPJ01000001.1"/>
</dbReference>
<proteinExistence type="predicted"/>
<dbReference type="Proteomes" id="UP000320773">
    <property type="component" value="Unassembled WGS sequence"/>
</dbReference>
<dbReference type="EMBL" id="VFPJ01000001">
    <property type="protein sequence ID" value="TQM40186.1"/>
    <property type="molecule type" value="Genomic_DNA"/>
</dbReference>
<reference evidence="1 2" key="1">
    <citation type="submission" date="2019-06" db="EMBL/GenBank/DDBJ databases">
        <title>Genomic Encyclopedia of Archaeal and Bacterial Type Strains, Phase II (KMG-II): from individual species to whole genera.</title>
        <authorList>
            <person name="Goeker M."/>
        </authorList>
    </citation>
    <scope>NUCLEOTIDE SEQUENCE [LARGE SCALE GENOMIC DNA]</scope>
    <source>
        <strain evidence="1 2">DSM 24789</strain>
    </source>
</reference>
<accession>A0A543G258</accession>
<organism evidence="1 2">
    <name type="scientific">Flavobacterium branchiophilum</name>
    <dbReference type="NCBI Taxonomy" id="55197"/>
    <lineage>
        <taxon>Bacteria</taxon>
        <taxon>Pseudomonadati</taxon>
        <taxon>Bacteroidota</taxon>
        <taxon>Flavobacteriia</taxon>
        <taxon>Flavobacteriales</taxon>
        <taxon>Flavobacteriaceae</taxon>
        <taxon>Flavobacterium</taxon>
    </lineage>
</organism>
<evidence type="ECO:0000313" key="1">
    <source>
        <dbReference type="EMBL" id="TQM40186.1"/>
    </source>
</evidence>
<evidence type="ECO:0000313" key="2">
    <source>
        <dbReference type="Proteomes" id="UP000320773"/>
    </source>
</evidence>
<name>A0A543G258_9FLAO</name>
<dbReference type="AlphaFoldDB" id="A0A543G258"/>
<comment type="caution">
    <text evidence="1">The sequence shown here is derived from an EMBL/GenBank/DDBJ whole genome shotgun (WGS) entry which is preliminary data.</text>
</comment>
<gene>
    <name evidence="1" type="ORF">BC670_1058</name>
</gene>